<proteinExistence type="predicted"/>
<sequence length="362" mass="38804">MYTADKPADGTGWCACLLNAPAATATITLEQSWDVKNKAVYLFAPSAPDDAAKFIQNLDTLLQSLSSFSNAFLWIANSNAVTKTSTSYTLVQQSPNLQRYTSNNTNLLFGKYINLAVPSGCFIQLSGKKLFFELRSQPGSTIRFSSQVAVSKSQIADDRIYISVTGASSGCIRFGLRFNGASDWKSFDADPRLFYGTPAAANALKFPLLDAGFTSLLAFQASLDPNNQLNNNGVPRTFLAFDTAGPVLTTYLRSSFGNALSLAPYVNFLPDENPLPYAVPGSGAAMLVFSPADKGNTGPNYLLPKGGFHLIAGTALAQPTVLNLLCGLSGLETLSFIPERQLTPATCCYSRTNSPRTCKGTR</sequence>
<dbReference type="KEGG" id="hcu:MUN79_15610"/>
<accession>A0A8T9PZL2</accession>
<protein>
    <submittedName>
        <fullName evidence="1">Uncharacterized protein</fullName>
    </submittedName>
</protein>
<name>A0A8T9PZL2_9BACT</name>
<dbReference type="AlphaFoldDB" id="A0A8T9PZL2"/>
<organism evidence="1 2">
    <name type="scientific">Hymenobacter cellulosilyticus</name>
    <dbReference type="NCBI Taxonomy" id="2932248"/>
    <lineage>
        <taxon>Bacteria</taxon>
        <taxon>Pseudomonadati</taxon>
        <taxon>Bacteroidota</taxon>
        <taxon>Cytophagia</taxon>
        <taxon>Cytophagales</taxon>
        <taxon>Hymenobacteraceae</taxon>
        <taxon>Hymenobacter</taxon>
    </lineage>
</organism>
<dbReference type="Proteomes" id="UP000831796">
    <property type="component" value="Chromosome"/>
</dbReference>
<keyword evidence="2" id="KW-1185">Reference proteome</keyword>
<evidence type="ECO:0000313" key="1">
    <source>
        <dbReference type="EMBL" id="UOQ70185.1"/>
    </source>
</evidence>
<reference evidence="1" key="1">
    <citation type="submission" date="2022-04" db="EMBL/GenBank/DDBJ databases">
        <title>Hymenobacter sp. isolated from the air.</title>
        <authorList>
            <person name="Won M."/>
            <person name="Lee C.-M."/>
            <person name="Woen H.-Y."/>
            <person name="Kwon S.-W."/>
        </authorList>
    </citation>
    <scope>NUCLEOTIDE SEQUENCE</scope>
    <source>
        <strain evidence="1">5116S-3</strain>
    </source>
</reference>
<evidence type="ECO:0000313" key="2">
    <source>
        <dbReference type="Proteomes" id="UP000831796"/>
    </source>
</evidence>
<gene>
    <name evidence="1" type="ORF">MUN79_15610</name>
</gene>
<dbReference type="EMBL" id="CP095046">
    <property type="protein sequence ID" value="UOQ70185.1"/>
    <property type="molecule type" value="Genomic_DNA"/>
</dbReference>
<dbReference type="RefSeq" id="WP_244673609.1">
    <property type="nucleotide sequence ID" value="NZ_CP095046.1"/>
</dbReference>